<sequence>MEPNELGPVLRRMKYFRPTNQAKKGAFSSEGGGIRRKERPKGSGANGSKWNLCELEKQERVRAKDTRETERMGRRHNCMRASSREGNNTMWTVCKVLRGTHFQYSWQTTMDLS</sequence>
<reference evidence="2" key="2">
    <citation type="submission" date="2022-06" db="UniProtKB">
        <authorList>
            <consortium name="EnsemblMetazoa"/>
        </authorList>
    </citation>
    <scope>IDENTIFICATION</scope>
    <source>
        <strain evidence="2">PS312</strain>
    </source>
</reference>
<reference evidence="3" key="1">
    <citation type="journal article" date="2008" name="Nat. Genet.">
        <title>The Pristionchus pacificus genome provides a unique perspective on nematode lifestyle and parasitism.</title>
        <authorList>
            <person name="Dieterich C."/>
            <person name="Clifton S.W."/>
            <person name="Schuster L.N."/>
            <person name="Chinwalla A."/>
            <person name="Delehaunty K."/>
            <person name="Dinkelacker I."/>
            <person name="Fulton L."/>
            <person name="Fulton R."/>
            <person name="Godfrey J."/>
            <person name="Minx P."/>
            <person name="Mitreva M."/>
            <person name="Roeseler W."/>
            <person name="Tian H."/>
            <person name="Witte H."/>
            <person name="Yang S.P."/>
            <person name="Wilson R.K."/>
            <person name="Sommer R.J."/>
        </authorList>
    </citation>
    <scope>NUCLEOTIDE SEQUENCE [LARGE SCALE GENOMIC DNA]</scope>
    <source>
        <strain evidence="3">PS312</strain>
    </source>
</reference>
<proteinExistence type="predicted"/>
<accession>A0A8R1Z074</accession>
<evidence type="ECO:0000313" key="3">
    <source>
        <dbReference type="Proteomes" id="UP000005239"/>
    </source>
</evidence>
<evidence type="ECO:0000313" key="2">
    <source>
        <dbReference type="EnsemblMetazoa" id="PPA44816.1"/>
    </source>
</evidence>
<feature type="region of interest" description="Disordered" evidence="1">
    <location>
        <begin position="17"/>
        <end position="81"/>
    </location>
</feature>
<name>A0A2A6B4G7_PRIPA</name>
<protein>
    <submittedName>
        <fullName evidence="2">Uncharacterized protein</fullName>
    </submittedName>
</protein>
<dbReference type="AlphaFoldDB" id="A0A2A6B4G7"/>
<feature type="compositionally biased region" description="Basic and acidic residues" evidence="1">
    <location>
        <begin position="54"/>
        <end position="72"/>
    </location>
</feature>
<gene>
    <name evidence="2" type="primary">WBGene00283185</name>
</gene>
<evidence type="ECO:0000256" key="1">
    <source>
        <dbReference type="SAM" id="MobiDB-lite"/>
    </source>
</evidence>
<keyword evidence="3" id="KW-1185">Reference proteome</keyword>
<dbReference type="EnsemblMetazoa" id="PPA44816.1">
    <property type="protein sequence ID" value="PPA44816.1"/>
    <property type="gene ID" value="WBGene00283185"/>
</dbReference>
<accession>A0A2A6B4G7</accession>
<organism evidence="2 3">
    <name type="scientific">Pristionchus pacificus</name>
    <name type="common">Parasitic nematode worm</name>
    <dbReference type="NCBI Taxonomy" id="54126"/>
    <lineage>
        <taxon>Eukaryota</taxon>
        <taxon>Metazoa</taxon>
        <taxon>Ecdysozoa</taxon>
        <taxon>Nematoda</taxon>
        <taxon>Chromadorea</taxon>
        <taxon>Rhabditida</taxon>
        <taxon>Rhabditina</taxon>
        <taxon>Diplogasteromorpha</taxon>
        <taxon>Diplogasteroidea</taxon>
        <taxon>Neodiplogasteridae</taxon>
        <taxon>Pristionchus</taxon>
    </lineage>
</organism>
<dbReference type="Proteomes" id="UP000005239">
    <property type="component" value="Unassembled WGS sequence"/>
</dbReference>